<dbReference type="GO" id="GO:0043565">
    <property type="term" value="F:sequence-specific DNA binding"/>
    <property type="evidence" value="ECO:0007669"/>
    <property type="project" value="InterPro"/>
</dbReference>
<dbReference type="Pfam" id="PF12833">
    <property type="entry name" value="HTH_18"/>
    <property type="match status" value="1"/>
</dbReference>
<protein>
    <submittedName>
        <fullName evidence="5">AraC family transcriptional regulator</fullName>
    </submittedName>
</protein>
<reference evidence="6 8" key="1">
    <citation type="submission" date="2014-12" db="EMBL/GenBank/DDBJ databases">
        <title>Whole genome sequencing of Sphingobium xenophagum OW59.</title>
        <authorList>
            <person name="Ohta Y."/>
            <person name="Nishi S."/>
            <person name="Hatada Y."/>
        </authorList>
    </citation>
    <scope>NUCLEOTIDE SEQUENCE [LARGE SCALE GENOMIC DNA]</scope>
    <source>
        <strain evidence="6 8">OW59</strain>
    </source>
</reference>
<name>A0A249MY32_SPHXE</name>
<dbReference type="EMBL" id="BBQY01000035">
    <property type="protein sequence ID" value="GBH32271.1"/>
    <property type="molecule type" value="Genomic_DNA"/>
</dbReference>
<dbReference type="Proteomes" id="UP000217141">
    <property type="component" value="Chromosome II"/>
</dbReference>
<dbReference type="InterPro" id="IPR035418">
    <property type="entry name" value="AraC-bd_2"/>
</dbReference>
<dbReference type="STRING" id="1192759.GCA_000277525_01024"/>
<dbReference type="SMART" id="SM00342">
    <property type="entry name" value="HTH_ARAC"/>
    <property type="match status" value="1"/>
</dbReference>
<feature type="domain" description="HTH araC/xylS-type" evidence="4">
    <location>
        <begin position="204"/>
        <end position="305"/>
    </location>
</feature>
<evidence type="ECO:0000259" key="4">
    <source>
        <dbReference type="PROSITE" id="PS01124"/>
    </source>
</evidence>
<gene>
    <name evidence="5" type="ORF">CJD35_16655</name>
    <name evidence="6" type="ORF">MBESOW_P3503</name>
</gene>
<accession>A0A401J6J8</accession>
<sequence length="309" mass="34697">MDYLSFATKAATRQERSAQWRNITQAPHAELGDDQEASIRGCDLGDLRICAVSMGEHQIDSVGQHCGPDRHNLIKILFMEEGHCDIVQSGQTIRLDSGQWCAFDKAVSYSMIAPQATRLLALALPRHRFAAWDKGARQPILPQSFLQGAASILHSSTSAAVNAATAMGRRDRGQMGNALIQMLNTVWDADPVAQSANSTRARRLAVIDFVDRNLADRDLDVARIAQEMGYAKRTLHKLFADDAETLGRMIWHRRLDRCRQDLLDPAQAHRSITDIAHYWGFNDSQHFSRSFKGRFGETPRAFRSSRLFH</sequence>
<evidence type="ECO:0000313" key="6">
    <source>
        <dbReference type="EMBL" id="GBH32271.1"/>
    </source>
</evidence>
<dbReference type="PROSITE" id="PS01124">
    <property type="entry name" value="HTH_ARAC_FAMILY_2"/>
    <property type="match status" value="1"/>
</dbReference>
<proteinExistence type="predicted"/>
<organism evidence="5 7">
    <name type="scientific">Sphingobium xenophagum</name>
    <dbReference type="NCBI Taxonomy" id="121428"/>
    <lineage>
        <taxon>Bacteria</taxon>
        <taxon>Pseudomonadati</taxon>
        <taxon>Pseudomonadota</taxon>
        <taxon>Alphaproteobacteria</taxon>
        <taxon>Sphingomonadales</taxon>
        <taxon>Sphingomonadaceae</taxon>
        <taxon>Sphingobium</taxon>
    </lineage>
</organism>
<evidence type="ECO:0000313" key="8">
    <source>
        <dbReference type="Proteomes" id="UP000290975"/>
    </source>
</evidence>
<evidence type="ECO:0000256" key="1">
    <source>
        <dbReference type="ARBA" id="ARBA00023015"/>
    </source>
</evidence>
<keyword evidence="1" id="KW-0805">Transcription regulation</keyword>
<dbReference type="RefSeq" id="WP_017181893.1">
    <property type="nucleotide sequence ID" value="NZ_BBQY01000035.1"/>
</dbReference>
<dbReference type="GO" id="GO:0003700">
    <property type="term" value="F:DNA-binding transcription factor activity"/>
    <property type="evidence" value="ECO:0007669"/>
    <property type="project" value="InterPro"/>
</dbReference>
<keyword evidence="3" id="KW-0804">Transcription</keyword>
<keyword evidence="2" id="KW-0238">DNA-binding</keyword>
<reference evidence="5 7" key="2">
    <citation type="submission" date="2017-08" db="EMBL/GenBank/DDBJ databases">
        <title>Whole Genome Sequence of Sphingobium hydrophobicum C1: Insights into Adaption to the Electronic-waste Contaminated Sediment.</title>
        <authorList>
            <person name="Song D."/>
            <person name="Chen X."/>
            <person name="Xu M."/>
        </authorList>
    </citation>
    <scope>NUCLEOTIDE SEQUENCE [LARGE SCALE GENOMIC DNA]</scope>
    <source>
        <strain evidence="5 7">C1</strain>
    </source>
</reference>
<evidence type="ECO:0000313" key="5">
    <source>
        <dbReference type="EMBL" id="ASY46125.1"/>
    </source>
</evidence>
<dbReference type="Gene3D" id="1.10.10.60">
    <property type="entry name" value="Homeodomain-like"/>
    <property type="match status" value="1"/>
</dbReference>
<keyword evidence="8" id="KW-1185">Reference proteome</keyword>
<dbReference type="Pfam" id="PF14525">
    <property type="entry name" value="AraC_binding_2"/>
    <property type="match status" value="1"/>
</dbReference>
<dbReference type="Proteomes" id="UP000290975">
    <property type="component" value="Unassembled WGS sequence"/>
</dbReference>
<dbReference type="PRINTS" id="PR00032">
    <property type="entry name" value="HTHARAC"/>
</dbReference>
<dbReference type="PANTHER" id="PTHR46796:SF6">
    <property type="entry name" value="ARAC SUBFAMILY"/>
    <property type="match status" value="1"/>
</dbReference>
<dbReference type="InterPro" id="IPR009057">
    <property type="entry name" value="Homeodomain-like_sf"/>
</dbReference>
<dbReference type="InterPro" id="IPR020449">
    <property type="entry name" value="Tscrpt_reg_AraC-type_HTH"/>
</dbReference>
<dbReference type="InterPro" id="IPR018060">
    <property type="entry name" value="HTH_AraC"/>
</dbReference>
<dbReference type="KEGG" id="shyd:CJD35_16655"/>
<evidence type="ECO:0000256" key="2">
    <source>
        <dbReference type="ARBA" id="ARBA00023125"/>
    </source>
</evidence>
<evidence type="ECO:0000256" key="3">
    <source>
        <dbReference type="ARBA" id="ARBA00023163"/>
    </source>
</evidence>
<accession>A0A249MY32</accession>
<dbReference type="EMBL" id="CP022746">
    <property type="protein sequence ID" value="ASY46125.1"/>
    <property type="molecule type" value="Genomic_DNA"/>
</dbReference>
<dbReference type="InterPro" id="IPR050204">
    <property type="entry name" value="AraC_XylS_family_regulators"/>
</dbReference>
<evidence type="ECO:0000313" key="7">
    <source>
        <dbReference type="Proteomes" id="UP000217141"/>
    </source>
</evidence>
<dbReference type="PANTHER" id="PTHR46796">
    <property type="entry name" value="HTH-TYPE TRANSCRIPTIONAL ACTIVATOR RHAS-RELATED"/>
    <property type="match status" value="1"/>
</dbReference>
<dbReference type="AlphaFoldDB" id="A0A249MY32"/>
<dbReference type="SUPFAM" id="SSF46689">
    <property type="entry name" value="Homeodomain-like"/>
    <property type="match status" value="1"/>
</dbReference>